<dbReference type="OrthoDB" id="6332945at2"/>
<reference evidence="2 3" key="1">
    <citation type="submission" date="2018-11" db="EMBL/GenBank/DDBJ databases">
        <authorList>
            <person name="Ye M.-Q."/>
            <person name="Du Z.-J."/>
        </authorList>
    </citation>
    <scope>NUCLEOTIDE SEQUENCE [LARGE SCALE GENOMIC DNA]</scope>
    <source>
        <strain evidence="2 3">U0105</strain>
    </source>
</reference>
<dbReference type="EMBL" id="RPOK01000002">
    <property type="protein sequence ID" value="RPJ67074.1"/>
    <property type="molecule type" value="Genomic_DNA"/>
</dbReference>
<accession>A0A3N5Z8D0</accession>
<evidence type="ECO:0000313" key="2">
    <source>
        <dbReference type="EMBL" id="RPJ67074.1"/>
    </source>
</evidence>
<dbReference type="AlphaFoldDB" id="A0A3N5Z8D0"/>
<feature type="signal peptide" evidence="1">
    <location>
        <begin position="1"/>
        <end position="20"/>
    </location>
</feature>
<evidence type="ECO:0008006" key="4">
    <source>
        <dbReference type="Google" id="ProtNLM"/>
    </source>
</evidence>
<gene>
    <name evidence="2" type="ORF">DRW07_05905</name>
</gene>
<name>A0A3N5Z8D0_9ALTE</name>
<dbReference type="RefSeq" id="WP_124026979.1">
    <property type="nucleotide sequence ID" value="NZ_JBHRSN010000015.1"/>
</dbReference>
<proteinExistence type="predicted"/>
<feature type="chain" id="PRO_5018157097" description="Secreted protein" evidence="1">
    <location>
        <begin position="21"/>
        <end position="123"/>
    </location>
</feature>
<sequence>MKIKLSHFAFFPLVMTCQVAADPLKDASNKLCEKVKECTFQEMAKEQGLPPEMKAMVEGVLVKMCTKFTPDTIEQSMGNAKLTDLATECVESLAALSCNDFKEPENSATPACKKLEREAEKYN</sequence>
<dbReference type="Proteomes" id="UP000275281">
    <property type="component" value="Unassembled WGS sequence"/>
</dbReference>
<evidence type="ECO:0000313" key="3">
    <source>
        <dbReference type="Proteomes" id="UP000275281"/>
    </source>
</evidence>
<keyword evidence="1" id="KW-0732">Signal</keyword>
<protein>
    <recommendedName>
        <fullName evidence="4">Secreted protein</fullName>
    </recommendedName>
</protein>
<organism evidence="2 3">
    <name type="scientific">Alteromonas sediminis</name>
    <dbReference type="NCBI Taxonomy" id="2259342"/>
    <lineage>
        <taxon>Bacteria</taxon>
        <taxon>Pseudomonadati</taxon>
        <taxon>Pseudomonadota</taxon>
        <taxon>Gammaproteobacteria</taxon>
        <taxon>Alteromonadales</taxon>
        <taxon>Alteromonadaceae</taxon>
        <taxon>Alteromonas/Salinimonas group</taxon>
        <taxon>Alteromonas</taxon>
    </lineage>
</organism>
<keyword evidence="3" id="KW-1185">Reference proteome</keyword>
<evidence type="ECO:0000256" key="1">
    <source>
        <dbReference type="SAM" id="SignalP"/>
    </source>
</evidence>
<comment type="caution">
    <text evidence="2">The sequence shown here is derived from an EMBL/GenBank/DDBJ whole genome shotgun (WGS) entry which is preliminary data.</text>
</comment>